<evidence type="ECO:0000313" key="6">
    <source>
        <dbReference type="Proteomes" id="UP000518315"/>
    </source>
</evidence>
<dbReference type="AlphaFoldDB" id="A0A3R9CAS9"/>
<dbReference type="RefSeq" id="WP_125843812.1">
    <property type="nucleotide sequence ID" value="NZ_JACHXH010000004.1"/>
</dbReference>
<reference evidence="3 6" key="2">
    <citation type="submission" date="2020-08" db="EMBL/GenBank/DDBJ databases">
        <title>Genomic Encyclopedia of Type Strains, Phase III (KMG-III): the genomes of soil and plant-associated and newly described type strains.</title>
        <authorList>
            <person name="Whitman W."/>
        </authorList>
    </citation>
    <scope>NUCLEOTIDE SEQUENCE [LARGE SCALE GENOMIC DNA]</scope>
    <source>
        <strain evidence="3 6">CECT 4113</strain>
    </source>
</reference>
<dbReference type="Pfam" id="PF13439">
    <property type="entry name" value="Glyco_transf_4"/>
    <property type="match status" value="1"/>
</dbReference>
<dbReference type="InterPro" id="IPR001296">
    <property type="entry name" value="Glyco_trans_1"/>
</dbReference>
<dbReference type="EMBL" id="RJJT01000004">
    <property type="protein sequence ID" value="RSB81629.1"/>
    <property type="molecule type" value="Genomic_DNA"/>
</dbReference>
<sequence>MRVLHFFKTYWPDTFGGIERTIHALAKGGNAHGIQTDVLSLSPDPLINTVEFDGHMAHKAKQNLELASTGFSLDVFRKFRELSAQADIVHYHFPWPFMDLVHFATPPRKPSIVTYHSDIVKQKALGRMYRPLMLHFLSCVDQIVATSPNYLESSEVLQRFKNKTVVIPLGLDGADSATADEAEKKQWKARFPKPFFLFVGVLRYYKGIHILLEAAKEATADVVIVGGGPMEVELKARAADLGLQNLHFVGAVSDNAKAALLELCIALVFPSHLRSEAFGLSLVEAERFGKPMISCEIGTGTSYVNLHGVTGIVVAPNDTRQLAKAMNDLADDIELTQRYGAAAFRRYMENFTAARMVAEYVDLYRSLSLR</sequence>
<dbReference type="CDD" id="cd03795">
    <property type="entry name" value="GT4_WfcD-like"/>
    <property type="match status" value="1"/>
</dbReference>
<dbReference type="SUPFAM" id="SSF53756">
    <property type="entry name" value="UDP-Glycosyltransferase/glycogen phosphorylase"/>
    <property type="match status" value="1"/>
</dbReference>
<gene>
    <name evidence="4" type="ORF">EFD55_06600</name>
    <name evidence="3" type="ORF">FHS26_001330</name>
</gene>
<dbReference type="InterPro" id="IPR028098">
    <property type="entry name" value="Glyco_trans_4-like_N"/>
</dbReference>
<dbReference type="Proteomes" id="UP000518315">
    <property type="component" value="Unassembled WGS sequence"/>
</dbReference>
<evidence type="ECO:0000313" key="3">
    <source>
        <dbReference type="EMBL" id="MBB3133617.1"/>
    </source>
</evidence>
<dbReference type="OrthoDB" id="9790710at2"/>
<evidence type="ECO:0000313" key="4">
    <source>
        <dbReference type="EMBL" id="RSB81629.1"/>
    </source>
</evidence>
<feature type="domain" description="Glycosyl transferase family 1" evidence="1">
    <location>
        <begin position="181"/>
        <end position="344"/>
    </location>
</feature>
<reference evidence="4 5" key="1">
    <citation type="submission" date="2018-11" db="EMBL/GenBank/DDBJ databases">
        <authorList>
            <person name="Huo Y."/>
        </authorList>
    </citation>
    <scope>NUCLEOTIDE SEQUENCE [LARGE SCALE GENOMIC DNA]</scope>
    <source>
        <strain evidence="4 5">DSM 30132</strain>
    </source>
</reference>
<dbReference type="Gene3D" id="3.40.50.2000">
    <property type="entry name" value="Glycogen Phosphorylase B"/>
    <property type="match status" value="2"/>
</dbReference>
<evidence type="ECO:0000259" key="1">
    <source>
        <dbReference type="Pfam" id="PF00534"/>
    </source>
</evidence>
<feature type="domain" description="Glycosyltransferase subfamily 4-like N-terminal" evidence="2">
    <location>
        <begin position="15"/>
        <end position="172"/>
    </location>
</feature>
<keyword evidence="3" id="KW-0328">Glycosyltransferase</keyword>
<keyword evidence="4" id="KW-0808">Transferase</keyword>
<evidence type="ECO:0000313" key="5">
    <source>
        <dbReference type="Proteomes" id="UP000277279"/>
    </source>
</evidence>
<keyword evidence="6" id="KW-1185">Reference proteome</keyword>
<dbReference type="GO" id="GO:0016757">
    <property type="term" value="F:glycosyltransferase activity"/>
    <property type="evidence" value="ECO:0007669"/>
    <property type="project" value="UniProtKB-KW"/>
</dbReference>
<dbReference type="PANTHER" id="PTHR12526">
    <property type="entry name" value="GLYCOSYLTRANSFERASE"/>
    <property type="match status" value="1"/>
</dbReference>
<evidence type="ECO:0000259" key="2">
    <source>
        <dbReference type="Pfam" id="PF13439"/>
    </source>
</evidence>
<protein>
    <submittedName>
        <fullName evidence="4">Glycosyltransferase</fullName>
    </submittedName>
    <submittedName>
        <fullName evidence="3">Rhamnosyl/mannosyltransferase</fullName>
        <ecNumber evidence="3">2.4.1.-</ecNumber>
    </submittedName>
</protein>
<dbReference type="PANTHER" id="PTHR12526:SF627">
    <property type="entry name" value="D-RHAMNOSYLTRANSFERASE WBPZ"/>
    <property type="match status" value="1"/>
</dbReference>
<dbReference type="EC" id="2.4.1.-" evidence="3"/>
<dbReference type="EMBL" id="JACHXH010000004">
    <property type="protein sequence ID" value="MBB3133617.1"/>
    <property type="molecule type" value="Genomic_DNA"/>
</dbReference>
<accession>A0A3R9CAS9</accession>
<comment type="caution">
    <text evidence="4">The sequence shown here is derived from an EMBL/GenBank/DDBJ whole genome shotgun (WGS) entry which is preliminary data.</text>
</comment>
<dbReference type="Proteomes" id="UP000277279">
    <property type="component" value="Unassembled WGS sequence"/>
</dbReference>
<proteinExistence type="predicted"/>
<dbReference type="Pfam" id="PF00534">
    <property type="entry name" value="Glycos_transf_1"/>
    <property type="match status" value="1"/>
</dbReference>
<name>A0A3R9CAS9_9HYPH</name>
<organism evidence="4 5">
    <name type="scientific">Rhizobium pisi</name>
    <dbReference type="NCBI Taxonomy" id="574561"/>
    <lineage>
        <taxon>Bacteria</taxon>
        <taxon>Pseudomonadati</taxon>
        <taxon>Pseudomonadota</taxon>
        <taxon>Alphaproteobacteria</taxon>
        <taxon>Hyphomicrobiales</taxon>
        <taxon>Rhizobiaceae</taxon>
        <taxon>Rhizobium/Agrobacterium group</taxon>
        <taxon>Rhizobium</taxon>
    </lineage>
</organism>